<proteinExistence type="predicted"/>
<sequence length="123" mass="12775">MAREPLLRRLVGAILRARREAQGRTLRDVATDARVSVAYLSEIERGRKEASSEVLVAVCGALGMGLADLLAEAHRTLVGHAQVVDLTAGVPGRTSGGTLHVLQPAHAAGPTTAAPAQVLLRAA</sequence>
<comment type="caution">
    <text evidence="2">The sequence shown here is derived from an EMBL/GenBank/DDBJ whole genome shotgun (WGS) entry which is preliminary data.</text>
</comment>
<dbReference type="Gene3D" id="1.10.260.40">
    <property type="entry name" value="lambda repressor-like DNA-binding domains"/>
    <property type="match status" value="1"/>
</dbReference>
<accession>A0A7W4YDH5</accession>
<dbReference type="InterPro" id="IPR001387">
    <property type="entry name" value="Cro/C1-type_HTH"/>
</dbReference>
<dbReference type="EMBL" id="JACHVX010000006">
    <property type="protein sequence ID" value="MBB2924712.1"/>
    <property type="molecule type" value="Genomic_DNA"/>
</dbReference>
<evidence type="ECO:0000259" key="1">
    <source>
        <dbReference type="PROSITE" id="PS50943"/>
    </source>
</evidence>
<evidence type="ECO:0000313" key="3">
    <source>
        <dbReference type="Proteomes" id="UP000518206"/>
    </source>
</evidence>
<dbReference type="RefSeq" id="WP_183297501.1">
    <property type="nucleotide sequence ID" value="NZ_JACHVX010000006.1"/>
</dbReference>
<dbReference type="PROSITE" id="PS50943">
    <property type="entry name" value="HTH_CROC1"/>
    <property type="match status" value="1"/>
</dbReference>
<feature type="domain" description="HTH cro/C1-type" evidence="1">
    <location>
        <begin position="15"/>
        <end position="69"/>
    </location>
</feature>
<dbReference type="AlphaFoldDB" id="A0A7W4YDH5"/>
<dbReference type="SMART" id="SM00530">
    <property type="entry name" value="HTH_XRE"/>
    <property type="match status" value="1"/>
</dbReference>
<protein>
    <recommendedName>
        <fullName evidence="1">HTH cro/C1-type domain-containing protein</fullName>
    </recommendedName>
</protein>
<dbReference type="Proteomes" id="UP000518206">
    <property type="component" value="Unassembled WGS sequence"/>
</dbReference>
<name>A0A7W4YDH5_9CELL</name>
<dbReference type="SUPFAM" id="SSF47413">
    <property type="entry name" value="lambda repressor-like DNA-binding domains"/>
    <property type="match status" value="1"/>
</dbReference>
<reference evidence="2 3" key="2">
    <citation type="submission" date="2020-08" db="EMBL/GenBank/DDBJ databases">
        <authorList>
            <person name="Partida-Martinez L."/>
            <person name="Huntemann M."/>
            <person name="Clum A."/>
            <person name="Wang J."/>
            <person name="Palaniappan K."/>
            <person name="Ritter S."/>
            <person name="Chen I.-M."/>
            <person name="Stamatis D."/>
            <person name="Reddy T."/>
            <person name="O'Malley R."/>
            <person name="Daum C."/>
            <person name="Shapiro N."/>
            <person name="Ivanova N."/>
            <person name="Kyrpides N."/>
            <person name="Woyke T."/>
        </authorList>
    </citation>
    <scope>NUCLEOTIDE SEQUENCE [LARGE SCALE GENOMIC DNA]</scope>
    <source>
        <strain evidence="2 3">RAS26</strain>
    </source>
</reference>
<gene>
    <name evidence="2" type="ORF">FHR80_003648</name>
</gene>
<dbReference type="CDD" id="cd00093">
    <property type="entry name" value="HTH_XRE"/>
    <property type="match status" value="1"/>
</dbReference>
<dbReference type="GO" id="GO:0003677">
    <property type="term" value="F:DNA binding"/>
    <property type="evidence" value="ECO:0007669"/>
    <property type="project" value="InterPro"/>
</dbReference>
<evidence type="ECO:0000313" key="2">
    <source>
        <dbReference type="EMBL" id="MBB2924712.1"/>
    </source>
</evidence>
<dbReference type="InterPro" id="IPR010982">
    <property type="entry name" value="Lambda_DNA-bd_dom_sf"/>
</dbReference>
<organism evidence="2 3">
    <name type="scientific">Cellulomonas cellasea</name>
    <dbReference type="NCBI Taxonomy" id="43670"/>
    <lineage>
        <taxon>Bacteria</taxon>
        <taxon>Bacillati</taxon>
        <taxon>Actinomycetota</taxon>
        <taxon>Actinomycetes</taxon>
        <taxon>Micrococcales</taxon>
        <taxon>Cellulomonadaceae</taxon>
        <taxon>Cellulomonas</taxon>
    </lineage>
</organism>
<dbReference type="Pfam" id="PF01381">
    <property type="entry name" value="HTH_3"/>
    <property type="match status" value="1"/>
</dbReference>
<reference evidence="2 3" key="1">
    <citation type="submission" date="2020-08" db="EMBL/GenBank/DDBJ databases">
        <title>The Agave Microbiome: Exploring the role of microbial communities in plant adaptations to desert environments.</title>
        <authorList>
            <person name="Partida-Martinez L.P."/>
        </authorList>
    </citation>
    <scope>NUCLEOTIDE SEQUENCE [LARGE SCALE GENOMIC DNA]</scope>
    <source>
        <strain evidence="2 3">RAS26</strain>
    </source>
</reference>